<comment type="function">
    <text evidence="5">Acts as an anti-CsrA protein, binds CsrA and prevents it from repressing translation of its target genes, one of which is flagellin. Binds to flagellin and participates in the assembly of the flagellum.</text>
</comment>
<proteinExistence type="inferred from homology"/>
<organism evidence="6 7">
    <name type="scientific">Agathobaculum faecis</name>
    <dbReference type="NCBI Taxonomy" id="2763013"/>
    <lineage>
        <taxon>Bacteria</taxon>
        <taxon>Bacillati</taxon>
        <taxon>Bacillota</taxon>
        <taxon>Clostridia</taxon>
        <taxon>Eubacteriales</taxon>
        <taxon>Butyricicoccaceae</taxon>
        <taxon>Agathobaculum</taxon>
    </lineage>
</organism>
<dbReference type="GO" id="GO:0005737">
    <property type="term" value="C:cytoplasm"/>
    <property type="evidence" value="ECO:0007669"/>
    <property type="project" value="UniProtKB-SubCell"/>
</dbReference>
<dbReference type="AlphaFoldDB" id="A0A923LWC3"/>
<keyword evidence="2 5" id="KW-1005">Bacterial flagellum biogenesis</keyword>
<dbReference type="GO" id="GO:0006417">
    <property type="term" value="P:regulation of translation"/>
    <property type="evidence" value="ECO:0007669"/>
    <property type="project" value="UniProtKB-KW"/>
</dbReference>
<comment type="caution">
    <text evidence="6">The sequence shown here is derived from an EMBL/GenBank/DDBJ whole genome shotgun (WGS) entry which is preliminary data.</text>
</comment>
<keyword evidence="3 5" id="KW-0810">Translation regulation</keyword>
<evidence type="ECO:0000256" key="4">
    <source>
        <dbReference type="ARBA" id="ARBA00023186"/>
    </source>
</evidence>
<evidence type="ECO:0000256" key="3">
    <source>
        <dbReference type="ARBA" id="ARBA00022845"/>
    </source>
</evidence>
<gene>
    <name evidence="5 6" type="primary">fliW</name>
    <name evidence="6" type="ORF">H8S45_06640</name>
</gene>
<keyword evidence="6" id="KW-0282">Flagellum</keyword>
<evidence type="ECO:0000256" key="1">
    <source>
        <dbReference type="ARBA" id="ARBA00022490"/>
    </source>
</evidence>
<protein>
    <recommendedName>
        <fullName evidence="5">Flagellar assembly factor FliW</fullName>
    </recommendedName>
</protein>
<dbReference type="InterPro" id="IPR003775">
    <property type="entry name" value="Flagellar_assembly_factor_FliW"/>
</dbReference>
<dbReference type="Proteomes" id="UP000606499">
    <property type="component" value="Unassembled WGS sequence"/>
</dbReference>
<sequence>MKIETKYFGTIQVDEQTLLFFPNGIFGFEQEKKFVLLPFAKEEDFLLCLQSVETPSLAFTALNPFMLLPTYQPKLAKSELLQMQVEKSEDLCYYTLCRVNKPVWKSTVNLRCPIVLNDRTRQACQVILDEYDMRCPLDSIGRQGGAQC</sequence>
<evidence type="ECO:0000313" key="6">
    <source>
        <dbReference type="EMBL" id="MBC5725134.1"/>
    </source>
</evidence>
<evidence type="ECO:0000313" key="7">
    <source>
        <dbReference type="Proteomes" id="UP000606499"/>
    </source>
</evidence>
<dbReference type="InterPro" id="IPR024046">
    <property type="entry name" value="Flagellar_assmbl_FliW_dom_sf"/>
</dbReference>
<dbReference type="SUPFAM" id="SSF141457">
    <property type="entry name" value="BH3618-like"/>
    <property type="match status" value="1"/>
</dbReference>
<keyword evidence="6" id="KW-0966">Cell projection</keyword>
<dbReference type="PANTHER" id="PTHR39190">
    <property type="entry name" value="FLAGELLAR ASSEMBLY FACTOR FLIW"/>
    <property type="match status" value="1"/>
</dbReference>
<comment type="subunit">
    <text evidence="5">Interacts with translational regulator CsrA and flagellin(s).</text>
</comment>
<comment type="similarity">
    <text evidence="5">Belongs to the FliW family.</text>
</comment>
<comment type="subcellular location">
    <subcellularLocation>
        <location evidence="5">Cytoplasm</location>
    </subcellularLocation>
</comment>
<keyword evidence="4 5" id="KW-0143">Chaperone</keyword>
<keyword evidence="6" id="KW-0969">Cilium</keyword>
<dbReference type="GO" id="GO:0044780">
    <property type="term" value="P:bacterial-type flagellum assembly"/>
    <property type="evidence" value="ECO:0007669"/>
    <property type="project" value="UniProtKB-UniRule"/>
</dbReference>
<dbReference type="EMBL" id="JACOPL010000005">
    <property type="protein sequence ID" value="MBC5725134.1"/>
    <property type="molecule type" value="Genomic_DNA"/>
</dbReference>
<keyword evidence="1 5" id="KW-0963">Cytoplasm</keyword>
<keyword evidence="7" id="KW-1185">Reference proteome</keyword>
<accession>A0A923LWC3</accession>
<evidence type="ECO:0000256" key="5">
    <source>
        <dbReference type="HAMAP-Rule" id="MF_01185"/>
    </source>
</evidence>
<name>A0A923LWC3_9FIRM</name>
<dbReference type="RefSeq" id="WP_107631896.1">
    <property type="nucleotide sequence ID" value="NZ_JACOPL010000005.1"/>
</dbReference>
<evidence type="ECO:0000256" key="2">
    <source>
        <dbReference type="ARBA" id="ARBA00022795"/>
    </source>
</evidence>
<reference evidence="6" key="1">
    <citation type="submission" date="2020-08" db="EMBL/GenBank/DDBJ databases">
        <title>Genome public.</title>
        <authorList>
            <person name="Liu C."/>
            <person name="Sun Q."/>
        </authorList>
    </citation>
    <scope>NUCLEOTIDE SEQUENCE</scope>
    <source>
        <strain evidence="6">NSJ-28</strain>
    </source>
</reference>
<dbReference type="Pfam" id="PF02623">
    <property type="entry name" value="FliW"/>
    <property type="match status" value="1"/>
</dbReference>
<dbReference type="HAMAP" id="MF_01185">
    <property type="entry name" value="FliW"/>
    <property type="match status" value="1"/>
</dbReference>
<dbReference type="Gene3D" id="2.30.290.10">
    <property type="entry name" value="BH3618-like"/>
    <property type="match status" value="1"/>
</dbReference>
<dbReference type="PANTHER" id="PTHR39190:SF1">
    <property type="entry name" value="FLAGELLAR ASSEMBLY FACTOR FLIW"/>
    <property type="match status" value="1"/>
</dbReference>